<dbReference type="RefSeq" id="WP_194110893.1">
    <property type="nucleotide sequence ID" value="NZ_JADFFL010000002.1"/>
</dbReference>
<reference evidence="1" key="1">
    <citation type="submission" date="2020-10" db="EMBL/GenBank/DDBJ databases">
        <title>Mucilaginibacter mali sp. nov., isolated from rhizosphere soil of apple orchard.</title>
        <authorList>
            <person name="Lee J.-S."/>
            <person name="Kim H.S."/>
            <person name="Kim J.-S."/>
        </authorList>
    </citation>
    <scope>NUCLEOTIDE SEQUENCE</scope>
    <source>
        <strain evidence="1">KCTC 22746</strain>
    </source>
</reference>
<protein>
    <submittedName>
        <fullName evidence="1">Uncharacterized protein</fullName>
    </submittedName>
</protein>
<gene>
    <name evidence="1" type="ORF">IRJ16_07445</name>
</gene>
<proteinExistence type="predicted"/>
<dbReference type="AlphaFoldDB" id="A0A929PW52"/>
<accession>A0A929PW52</accession>
<sequence>MIAESPLALAYILPDDVFFLKDDRQAAALNATAIAESTAAEPVAAYQAPEPVADAPATPAAPQVIERPAEPTVSIPAITPPVAAQTSAPAAATAPATPITQDFKYQGNFNQKFLIVVHYPGQDGMDAPHFAALERTIKRKEMSMDDVAIFNIANYPGTDLKAIARFFKPMRMLLLGKDAFPIGLVPQPFNQLTMLGKCHLLYSDSFKDMMGNKDKVKAFWEQMKLL</sequence>
<keyword evidence="2" id="KW-1185">Reference proteome</keyword>
<name>A0A929PW52_9SPHI</name>
<dbReference type="EMBL" id="JADFFL010000002">
    <property type="protein sequence ID" value="MBE9661716.1"/>
    <property type="molecule type" value="Genomic_DNA"/>
</dbReference>
<comment type="caution">
    <text evidence="1">The sequence shown here is derived from an EMBL/GenBank/DDBJ whole genome shotgun (WGS) entry which is preliminary data.</text>
</comment>
<evidence type="ECO:0000313" key="2">
    <source>
        <dbReference type="Proteomes" id="UP000622475"/>
    </source>
</evidence>
<organism evidence="1 2">
    <name type="scientific">Mucilaginibacter myungsuensis</name>
    <dbReference type="NCBI Taxonomy" id="649104"/>
    <lineage>
        <taxon>Bacteria</taxon>
        <taxon>Pseudomonadati</taxon>
        <taxon>Bacteroidota</taxon>
        <taxon>Sphingobacteriia</taxon>
        <taxon>Sphingobacteriales</taxon>
        <taxon>Sphingobacteriaceae</taxon>
        <taxon>Mucilaginibacter</taxon>
    </lineage>
</organism>
<dbReference type="Proteomes" id="UP000622475">
    <property type="component" value="Unassembled WGS sequence"/>
</dbReference>
<evidence type="ECO:0000313" key="1">
    <source>
        <dbReference type="EMBL" id="MBE9661716.1"/>
    </source>
</evidence>